<sequence>NPCSLSSSICHNEGTCVSSNTDPPISSCLCREEFTGIYCDILKESDPCTSNPCQKKINV</sequence>
<feature type="non-terminal residue" evidence="4">
    <location>
        <position position="1"/>
    </location>
</feature>
<feature type="disulfide bond" evidence="2">
    <location>
        <begin position="30"/>
        <end position="39"/>
    </location>
</feature>
<protein>
    <recommendedName>
        <fullName evidence="3">EGF-like domain-containing protein</fullName>
    </recommendedName>
</protein>
<dbReference type="Gene3D" id="2.10.25.10">
    <property type="entry name" value="Laminin"/>
    <property type="match status" value="1"/>
</dbReference>
<dbReference type="EMBL" id="CAJOBE010001254">
    <property type="protein sequence ID" value="CAF3727643.1"/>
    <property type="molecule type" value="Genomic_DNA"/>
</dbReference>
<dbReference type="PROSITE" id="PS00022">
    <property type="entry name" value="EGF_1"/>
    <property type="match status" value="1"/>
</dbReference>
<reference evidence="4" key="1">
    <citation type="submission" date="2021-02" db="EMBL/GenBank/DDBJ databases">
        <authorList>
            <person name="Nowell W R."/>
        </authorList>
    </citation>
    <scope>NUCLEOTIDE SEQUENCE</scope>
</reference>
<name>A0A818WRW6_9BILA</name>
<proteinExistence type="predicted"/>
<keyword evidence="2" id="KW-0245">EGF-like domain</keyword>
<dbReference type="InterPro" id="IPR013111">
    <property type="entry name" value="EGF_extracell"/>
</dbReference>
<feature type="domain" description="EGF-like" evidence="3">
    <location>
        <begin position="1"/>
        <end position="40"/>
    </location>
</feature>
<evidence type="ECO:0000313" key="5">
    <source>
        <dbReference type="Proteomes" id="UP000663874"/>
    </source>
</evidence>
<dbReference type="InterPro" id="IPR000742">
    <property type="entry name" value="EGF"/>
</dbReference>
<dbReference type="SUPFAM" id="SSF57196">
    <property type="entry name" value="EGF/Laminin"/>
    <property type="match status" value="1"/>
</dbReference>
<dbReference type="Proteomes" id="UP000663874">
    <property type="component" value="Unassembled WGS sequence"/>
</dbReference>
<dbReference type="AlphaFoldDB" id="A0A818WRW6"/>
<keyword evidence="1 2" id="KW-1015">Disulfide bond</keyword>
<organism evidence="4 5">
    <name type="scientific">Rotaria sordida</name>
    <dbReference type="NCBI Taxonomy" id="392033"/>
    <lineage>
        <taxon>Eukaryota</taxon>
        <taxon>Metazoa</taxon>
        <taxon>Spiralia</taxon>
        <taxon>Gnathifera</taxon>
        <taxon>Rotifera</taxon>
        <taxon>Eurotatoria</taxon>
        <taxon>Bdelloidea</taxon>
        <taxon>Philodinida</taxon>
        <taxon>Philodinidae</taxon>
        <taxon>Rotaria</taxon>
    </lineage>
</organism>
<evidence type="ECO:0000256" key="1">
    <source>
        <dbReference type="ARBA" id="ARBA00023157"/>
    </source>
</evidence>
<comment type="caution">
    <text evidence="4">The sequence shown here is derived from an EMBL/GenBank/DDBJ whole genome shotgun (WGS) entry which is preliminary data.</text>
</comment>
<evidence type="ECO:0000256" key="2">
    <source>
        <dbReference type="PROSITE-ProRule" id="PRU00076"/>
    </source>
</evidence>
<evidence type="ECO:0000313" key="4">
    <source>
        <dbReference type="EMBL" id="CAF3727643.1"/>
    </source>
</evidence>
<gene>
    <name evidence="4" type="ORF">FNK824_LOCUS10885</name>
</gene>
<accession>A0A818WRW6</accession>
<dbReference type="PROSITE" id="PS50026">
    <property type="entry name" value="EGF_3"/>
    <property type="match status" value="1"/>
</dbReference>
<evidence type="ECO:0000259" key="3">
    <source>
        <dbReference type="PROSITE" id="PS50026"/>
    </source>
</evidence>
<dbReference type="Pfam" id="PF07974">
    <property type="entry name" value="EGF_2"/>
    <property type="match status" value="1"/>
</dbReference>
<comment type="caution">
    <text evidence="2">Lacks conserved residue(s) required for the propagation of feature annotation.</text>
</comment>